<dbReference type="GO" id="GO:0035556">
    <property type="term" value="P:intracellular signal transduction"/>
    <property type="evidence" value="ECO:0000318"/>
    <property type="project" value="GO_Central"/>
</dbReference>
<dbReference type="PROSITE" id="PS00108">
    <property type="entry name" value="PROTEIN_KINASE_ST"/>
    <property type="match status" value="1"/>
</dbReference>
<dbReference type="Gene3D" id="1.10.510.10">
    <property type="entry name" value="Transferase(Phosphotransferase) domain 1"/>
    <property type="match status" value="1"/>
</dbReference>
<evidence type="ECO:0000313" key="14">
    <source>
        <dbReference type="RefSeq" id="XP_016457720.1"/>
    </source>
</evidence>
<feature type="domain" description="Protein kinase" evidence="11">
    <location>
        <begin position="4"/>
        <end position="283"/>
    </location>
</feature>
<name>A0A1S3Z017_TOBAC</name>
<dbReference type="SMART" id="SM00220">
    <property type="entry name" value="S_TKc"/>
    <property type="match status" value="1"/>
</dbReference>
<keyword evidence="7" id="KW-0418">Kinase</keyword>
<evidence type="ECO:0000256" key="1">
    <source>
        <dbReference type="ARBA" id="ARBA00006485"/>
    </source>
</evidence>
<dbReference type="EC" id="2.7.11.22" evidence="2"/>
<dbReference type="KEGG" id="nta:107781521"/>
<dbReference type="InterPro" id="IPR008271">
    <property type="entry name" value="Ser/Thr_kinase_AS"/>
</dbReference>
<dbReference type="PANTHER" id="PTHR24055">
    <property type="entry name" value="MITOGEN-ACTIVATED PROTEIN KINASE"/>
    <property type="match status" value="1"/>
</dbReference>
<evidence type="ECO:0000313" key="13">
    <source>
        <dbReference type="RefSeq" id="XP_016457718.1"/>
    </source>
</evidence>
<keyword evidence="6" id="KW-0547">Nucleotide-binding</keyword>
<evidence type="ECO:0000256" key="3">
    <source>
        <dbReference type="ARBA" id="ARBA00022527"/>
    </source>
</evidence>
<evidence type="ECO:0000256" key="4">
    <source>
        <dbReference type="ARBA" id="ARBA00022553"/>
    </source>
</evidence>
<dbReference type="PaxDb" id="4097-A0A1S3Z017"/>
<dbReference type="AlphaFoldDB" id="A0A1S3Z017"/>
<keyword evidence="3" id="KW-0723">Serine/threonine-protein kinase</keyword>
<evidence type="ECO:0000256" key="5">
    <source>
        <dbReference type="ARBA" id="ARBA00022679"/>
    </source>
</evidence>
<dbReference type="OrthoDB" id="2158884at2759"/>
<comment type="catalytic activity">
    <reaction evidence="9">
        <text>L-threonyl-[protein] + ATP = O-phospho-L-threonyl-[protein] + ADP + H(+)</text>
        <dbReference type="Rhea" id="RHEA:46608"/>
        <dbReference type="Rhea" id="RHEA-COMP:11060"/>
        <dbReference type="Rhea" id="RHEA-COMP:11605"/>
        <dbReference type="ChEBI" id="CHEBI:15378"/>
        <dbReference type="ChEBI" id="CHEBI:30013"/>
        <dbReference type="ChEBI" id="CHEBI:30616"/>
        <dbReference type="ChEBI" id="CHEBI:61977"/>
        <dbReference type="ChEBI" id="CHEBI:456216"/>
        <dbReference type="EC" id="2.7.11.22"/>
    </reaction>
</comment>
<dbReference type="GO" id="GO:0004693">
    <property type="term" value="F:cyclin-dependent protein serine/threonine kinase activity"/>
    <property type="evidence" value="ECO:0007669"/>
    <property type="project" value="UniProtKB-EC"/>
</dbReference>
<evidence type="ECO:0000313" key="12">
    <source>
        <dbReference type="Proteomes" id="UP000790787"/>
    </source>
</evidence>
<dbReference type="CDD" id="cd07830">
    <property type="entry name" value="STKc_MAK_like"/>
    <property type="match status" value="1"/>
</dbReference>
<evidence type="ECO:0000256" key="6">
    <source>
        <dbReference type="ARBA" id="ARBA00022741"/>
    </source>
</evidence>
<dbReference type="FunFam" id="1.10.510.10:FF:000104">
    <property type="entry name" value="serine/threonine-protein kinase MAK isoform X1"/>
    <property type="match status" value="1"/>
</dbReference>
<evidence type="ECO:0000256" key="2">
    <source>
        <dbReference type="ARBA" id="ARBA00012425"/>
    </source>
</evidence>
<dbReference type="FunFam" id="3.30.200.20:FF:000335">
    <property type="entry name" value="Serine/threonine-protein kinase MHK"/>
    <property type="match status" value="1"/>
</dbReference>
<dbReference type="RefSeq" id="XP_016457718.1">
    <property type="nucleotide sequence ID" value="XM_016602232.1"/>
</dbReference>
<dbReference type="RefSeq" id="XP_016457720.1">
    <property type="nucleotide sequence ID" value="XM_016602234.1"/>
</dbReference>
<proteinExistence type="inferred from homology"/>
<dbReference type="GO" id="GO:0005634">
    <property type="term" value="C:nucleus"/>
    <property type="evidence" value="ECO:0000318"/>
    <property type="project" value="GO_Central"/>
</dbReference>
<dbReference type="SUPFAM" id="SSF56112">
    <property type="entry name" value="Protein kinase-like (PK-like)"/>
    <property type="match status" value="1"/>
</dbReference>
<keyword evidence="5" id="KW-0808">Transferase</keyword>
<reference key="1">
    <citation type="journal article" date="2014" name="Nat. Commun.">
        <title>The tobacco genome sequence and its comparison with those of tomato and potato.</title>
        <authorList>
            <person name="Sierro N."/>
            <person name="Battey J.N."/>
            <person name="Ouadi S."/>
            <person name="Bakaher N."/>
            <person name="Bovet L."/>
            <person name="Willig A."/>
            <person name="Goepfert S."/>
            <person name="Peitsch M.C."/>
            <person name="Ivanov N.V."/>
        </authorList>
    </citation>
    <scope>NUCLEOTIDE SEQUENCE [LARGE SCALE GENOMIC DNA]</scope>
    <source>
        <strain>cv. TN90</strain>
    </source>
</reference>
<comment type="similarity">
    <text evidence="1">Belongs to the protein kinase superfamily. CMGC Ser/Thr protein kinase family. CDC2/CDKX subfamily.</text>
</comment>
<dbReference type="Gene3D" id="3.30.200.20">
    <property type="entry name" value="Phosphorylase Kinase, domain 1"/>
    <property type="match status" value="1"/>
</dbReference>
<dbReference type="SMR" id="A0A1S3Z017"/>
<keyword evidence="8" id="KW-0067">ATP-binding</keyword>
<organism evidence="13">
    <name type="scientific">Nicotiana tabacum</name>
    <name type="common">Common tobacco</name>
    <dbReference type="NCBI Taxonomy" id="4097"/>
    <lineage>
        <taxon>Eukaryota</taxon>
        <taxon>Viridiplantae</taxon>
        <taxon>Streptophyta</taxon>
        <taxon>Embryophyta</taxon>
        <taxon>Tracheophyta</taxon>
        <taxon>Spermatophyta</taxon>
        <taxon>Magnoliopsida</taxon>
        <taxon>eudicotyledons</taxon>
        <taxon>Gunneridae</taxon>
        <taxon>Pentapetalae</taxon>
        <taxon>asterids</taxon>
        <taxon>lamiids</taxon>
        <taxon>Solanales</taxon>
        <taxon>Solanaceae</taxon>
        <taxon>Nicotianoideae</taxon>
        <taxon>Nicotianeae</taxon>
        <taxon>Nicotiana</taxon>
    </lineage>
</organism>
<evidence type="ECO:0000256" key="10">
    <source>
        <dbReference type="ARBA" id="ARBA00048367"/>
    </source>
</evidence>
<dbReference type="Pfam" id="PF00069">
    <property type="entry name" value="Pkinase"/>
    <property type="match status" value="1"/>
</dbReference>
<evidence type="ECO:0000256" key="9">
    <source>
        <dbReference type="ARBA" id="ARBA00047811"/>
    </source>
</evidence>
<protein>
    <recommendedName>
        <fullName evidence="2">cyclin-dependent kinase</fullName>
        <ecNumber evidence="2">2.7.11.22</ecNumber>
    </recommendedName>
</protein>
<gene>
    <name evidence="13 14" type="primary">LOC107781521</name>
</gene>
<keyword evidence="4" id="KW-0597">Phosphoprotein</keyword>
<accession>A0A1S3Z017</accession>
<evidence type="ECO:0000256" key="7">
    <source>
        <dbReference type="ARBA" id="ARBA00022777"/>
    </source>
</evidence>
<dbReference type="GeneID" id="107781521"/>
<dbReference type="Proteomes" id="UP000790787">
    <property type="component" value="Chromosome 22"/>
</dbReference>
<dbReference type="GO" id="GO:0005524">
    <property type="term" value="F:ATP binding"/>
    <property type="evidence" value="ECO:0007669"/>
    <property type="project" value="UniProtKB-KW"/>
</dbReference>
<dbReference type="GO" id="GO:0005737">
    <property type="term" value="C:cytoplasm"/>
    <property type="evidence" value="ECO:0000318"/>
    <property type="project" value="GO_Central"/>
</dbReference>
<dbReference type="STRING" id="4097.A0A1S3Z017"/>
<evidence type="ECO:0000256" key="8">
    <source>
        <dbReference type="ARBA" id="ARBA00022840"/>
    </source>
</evidence>
<comment type="catalytic activity">
    <reaction evidence="10">
        <text>L-seryl-[protein] + ATP = O-phospho-L-seryl-[protein] + ADP + H(+)</text>
        <dbReference type="Rhea" id="RHEA:17989"/>
        <dbReference type="Rhea" id="RHEA-COMP:9863"/>
        <dbReference type="Rhea" id="RHEA-COMP:11604"/>
        <dbReference type="ChEBI" id="CHEBI:15378"/>
        <dbReference type="ChEBI" id="CHEBI:29999"/>
        <dbReference type="ChEBI" id="CHEBI:30616"/>
        <dbReference type="ChEBI" id="CHEBI:83421"/>
        <dbReference type="ChEBI" id="CHEBI:456216"/>
        <dbReference type="EC" id="2.7.11.22"/>
    </reaction>
</comment>
<reference evidence="13 14" key="2">
    <citation type="submission" date="2025-04" db="UniProtKB">
        <authorList>
            <consortium name="RefSeq"/>
        </authorList>
    </citation>
    <scope>IDENTIFICATION</scope>
</reference>
<dbReference type="InterPro" id="IPR000719">
    <property type="entry name" value="Prot_kinase_dom"/>
</dbReference>
<keyword evidence="12" id="KW-1185">Reference proteome</keyword>
<dbReference type="PROSITE" id="PS50011">
    <property type="entry name" value="PROTEIN_KINASE_DOM"/>
    <property type="match status" value="1"/>
</dbReference>
<dbReference type="InterPro" id="IPR050117">
    <property type="entry name" value="MAPK"/>
</dbReference>
<dbReference type="InterPro" id="IPR011009">
    <property type="entry name" value="Kinase-like_dom_sf"/>
</dbReference>
<dbReference type="GO" id="GO:0004674">
    <property type="term" value="F:protein serine/threonine kinase activity"/>
    <property type="evidence" value="ECO:0000318"/>
    <property type="project" value="GO_Central"/>
</dbReference>
<sequence length="438" mass="50226">MEKYRILKELGDGTCGNVYKALNMETYEIVAVKKMKRKFYFWEECINLREVKSLRKLNHPNIIKLKEIVMENNELFFIFEYMECNLYQSMKERQRPFSEEEIRGFMLQVLQGLAHMHKNGYFHRDLKPENLLVTNDIIKIADLGLARELSSMPPFTDYVSTRWYRAPEILLQSSSYTPAIDMWAVGAILAELFTLCPIFPGESETDQLYKICGILGPPDWTIFPEVRSASRLVDISNLNVSPVNLSDVIPNASLEAIDLIKQLCSWDPLRRPTAEQCLQHPFFHVGKWILKPLEDPLQLKLSNGGPKPNLELNLWDFWRQKDDYFLGLTLAINPSPPSLDLFPVEMTSRSRGTGTDMLFCSDFQGHSQQSVFWSLLPPDHHQTSVPMESSLMSSFSSIPHTTAGVPQSRGFPLASLQSNILDHPFLAMSSSFQQRHCV</sequence>
<evidence type="ECO:0000259" key="11">
    <source>
        <dbReference type="PROSITE" id="PS50011"/>
    </source>
</evidence>